<protein>
    <submittedName>
        <fullName evidence="1">Type II toxin-antitoxin system HicB family antitoxin</fullName>
    </submittedName>
</protein>
<evidence type="ECO:0000313" key="2">
    <source>
        <dbReference type="Proteomes" id="UP000604661"/>
    </source>
</evidence>
<comment type="caution">
    <text evidence="1">The sequence shown here is derived from an EMBL/GenBank/DDBJ whole genome shotgun (WGS) entry which is preliminary data.</text>
</comment>
<sequence length="90" mass="10120">MDFYTTVLRKSAGYWVTLCLENGLVGQGINQEAAINQLKGAIAYFLEVYKIEPNIYHPSLTIEELNEFLAVQDTEPDKVIKILTLSVPTD</sequence>
<name>A0ABR8F1F4_NOSLI</name>
<reference evidence="1 2" key="1">
    <citation type="journal article" date="2020" name="ISME J.">
        <title>Comparative genomics reveals insights into cyanobacterial evolution and habitat adaptation.</title>
        <authorList>
            <person name="Chen M.Y."/>
            <person name="Teng W.K."/>
            <person name="Zhao L."/>
            <person name="Hu C.X."/>
            <person name="Zhou Y.K."/>
            <person name="Han B.P."/>
            <person name="Song L.R."/>
            <person name="Shu W.S."/>
        </authorList>
    </citation>
    <scope>NUCLEOTIDE SEQUENCE [LARGE SCALE GENOMIC DNA]</scope>
    <source>
        <strain evidence="1 2">FACHB-391</strain>
    </source>
</reference>
<proteinExistence type="predicted"/>
<dbReference type="RefSeq" id="WP_190894958.1">
    <property type="nucleotide sequence ID" value="NZ_JACJTE010000040.1"/>
</dbReference>
<keyword evidence="2" id="KW-1185">Reference proteome</keyword>
<dbReference type="EMBL" id="JACJTE010000040">
    <property type="protein sequence ID" value="MBD2564005.1"/>
    <property type="molecule type" value="Genomic_DNA"/>
</dbReference>
<organism evidence="1 2">
    <name type="scientific">Nostoc linckia FACHB-391</name>
    <dbReference type="NCBI Taxonomy" id="2692906"/>
    <lineage>
        <taxon>Bacteria</taxon>
        <taxon>Bacillati</taxon>
        <taxon>Cyanobacteriota</taxon>
        <taxon>Cyanophyceae</taxon>
        <taxon>Nostocales</taxon>
        <taxon>Nostocaceae</taxon>
        <taxon>Nostoc</taxon>
    </lineage>
</organism>
<dbReference type="Proteomes" id="UP000604661">
    <property type="component" value="Unassembled WGS sequence"/>
</dbReference>
<evidence type="ECO:0000313" key="1">
    <source>
        <dbReference type="EMBL" id="MBD2564005.1"/>
    </source>
</evidence>
<accession>A0ABR8F1F4</accession>
<gene>
    <name evidence="1" type="ORF">H6G95_26055</name>
</gene>